<dbReference type="Proteomes" id="UP001162164">
    <property type="component" value="Unassembled WGS sequence"/>
</dbReference>
<keyword evidence="2" id="KW-1185">Reference proteome</keyword>
<protein>
    <submittedName>
        <fullName evidence="1">Uncharacterized protein</fullName>
    </submittedName>
</protein>
<organism evidence="1 2">
    <name type="scientific">Molorchus minor</name>
    <dbReference type="NCBI Taxonomy" id="1323400"/>
    <lineage>
        <taxon>Eukaryota</taxon>
        <taxon>Metazoa</taxon>
        <taxon>Ecdysozoa</taxon>
        <taxon>Arthropoda</taxon>
        <taxon>Hexapoda</taxon>
        <taxon>Insecta</taxon>
        <taxon>Pterygota</taxon>
        <taxon>Neoptera</taxon>
        <taxon>Endopterygota</taxon>
        <taxon>Coleoptera</taxon>
        <taxon>Polyphaga</taxon>
        <taxon>Cucujiformia</taxon>
        <taxon>Chrysomeloidea</taxon>
        <taxon>Cerambycidae</taxon>
        <taxon>Lamiinae</taxon>
        <taxon>Monochamini</taxon>
        <taxon>Molorchus</taxon>
    </lineage>
</organism>
<accession>A0ABQ9IQY2</accession>
<sequence length="78" mass="9106">MFSLGKTCLRNKVLELEVLLKENKFQVIYFNEHWLKTDEIALLNLNGFTAISSFLGLPMHMEDLKIWKLTKNHLPSNS</sequence>
<dbReference type="EMBL" id="JAPWTJ010004018">
    <property type="protein sequence ID" value="KAJ8949213.1"/>
    <property type="molecule type" value="Genomic_DNA"/>
</dbReference>
<gene>
    <name evidence="1" type="ORF">NQ317_005729</name>
</gene>
<reference evidence="1" key="1">
    <citation type="journal article" date="2023" name="Insect Mol. Biol.">
        <title>Genome sequencing provides insights into the evolution of gene families encoding plant cell wall-degrading enzymes in longhorned beetles.</title>
        <authorList>
            <person name="Shin N.R."/>
            <person name="Okamura Y."/>
            <person name="Kirsch R."/>
            <person name="Pauchet Y."/>
        </authorList>
    </citation>
    <scope>NUCLEOTIDE SEQUENCE</scope>
    <source>
        <strain evidence="1">MMC_N1</strain>
    </source>
</reference>
<comment type="caution">
    <text evidence="1">The sequence shown here is derived from an EMBL/GenBank/DDBJ whole genome shotgun (WGS) entry which is preliminary data.</text>
</comment>
<proteinExistence type="predicted"/>
<evidence type="ECO:0000313" key="1">
    <source>
        <dbReference type="EMBL" id="KAJ8949213.1"/>
    </source>
</evidence>
<name>A0ABQ9IQY2_9CUCU</name>
<evidence type="ECO:0000313" key="2">
    <source>
        <dbReference type="Proteomes" id="UP001162164"/>
    </source>
</evidence>